<dbReference type="InterPro" id="IPR050474">
    <property type="entry name" value="Hel308_SKI2-like"/>
</dbReference>
<dbReference type="GO" id="GO:0016787">
    <property type="term" value="F:hydrolase activity"/>
    <property type="evidence" value="ECO:0007669"/>
    <property type="project" value="UniProtKB-KW"/>
</dbReference>
<dbReference type="Proteomes" id="UP000003688">
    <property type="component" value="Unassembled WGS sequence"/>
</dbReference>
<name>B9XS50_PEDPL</name>
<dbReference type="RefSeq" id="WP_007418633.1">
    <property type="nucleotide sequence ID" value="NZ_ABOX02000073.1"/>
</dbReference>
<dbReference type="SUPFAM" id="SSF52540">
    <property type="entry name" value="P-loop containing nucleoside triphosphate hydrolases"/>
    <property type="match status" value="1"/>
</dbReference>
<proteinExistence type="predicted"/>
<protein>
    <submittedName>
        <fullName evidence="7">DEAD/DEAH box helicase domain protein</fullName>
    </submittedName>
</protein>
<dbReference type="InterPro" id="IPR014001">
    <property type="entry name" value="Helicase_ATP-bd"/>
</dbReference>
<dbReference type="AlphaFoldDB" id="B9XS50"/>
<dbReference type="GO" id="GO:0004386">
    <property type="term" value="F:helicase activity"/>
    <property type="evidence" value="ECO:0007669"/>
    <property type="project" value="UniProtKB-KW"/>
</dbReference>
<dbReference type="SMART" id="SM00487">
    <property type="entry name" value="DEXDc"/>
    <property type="match status" value="1"/>
</dbReference>
<gene>
    <name evidence="7" type="ORF">Cflav_PD0461</name>
</gene>
<dbReference type="PANTHER" id="PTHR47961">
    <property type="entry name" value="DNA POLYMERASE THETA, PUTATIVE (AFU_ORTHOLOGUE AFUA_1G05260)-RELATED"/>
    <property type="match status" value="1"/>
</dbReference>
<dbReference type="PANTHER" id="PTHR47961:SF6">
    <property type="entry name" value="DNA-DIRECTED DNA POLYMERASE"/>
    <property type="match status" value="1"/>
</dbReference>
<keyword evidence="3 7" id="KW-0347">Helicase</keyword>
<dbReference type="Pfam" id="PF00270">
    <property type="entry name" value="DEAD"/>
    <property type="match status" value="1"/>
</dbReference>
<organism evidence="7 8">
    <name type="scientific">Pedosphaera parvula (strain Ellin514)</name>
    <dbReference type="NCBI Taxonomy" id="320771"/>
    <lineage>
        <taxon>Bacteria</taxon>
        <taxon>Pseudomonadati</taxon>
        <taxon>Verrucomicrobiota</taxon>
        <taxon>Pedosphaerae</taxon>
        <taxon>Pedosphaerales</taxon>
        <taxon>Pedosphaeraceae</taxon>
        <taxon>Pedosphaera</taxon>
    </lineage>
</organism>
<dbReference type="SMART" id="SM00490">
    <property type="entry name" value="HELICc"/>
    <property type="match status" value="1"/>
</dbReference>
<evidence type="ECO:0000256" key="4">
    <source>
        <dbReference type="ARBA" id="ARBA00022840"/>
    </source>
</evidence>
<reference evidence="7 8" key="1">
    <citation type="journal article" date="2011" name="J. Bacteriol.">
        <title>Genome sequence of 'Pedosphaera parvula' Ellin514, an aerobic Verrucomicrobial isolate from pasture soil.</title>
        <authorList>
            <person name="Kant R."/>
            <person name="van Passel M.W."/>
            <person name="Sangwan P."/>
            <person name="Palva A."/>
            <person name="Lucas S."/>
            <person name="Copeland A."/>
            <person name="Lapidus A."/>
            <person name="Glavina Del Rio T."/>
            <person name="Dalin E."/>
            <person name="Tice H."/>
            <person name="Bruce D."/>
            <person name="Goodwin L."/>
            <person name="Pitluck S."/>
            <person name="Chertkov O."/>
            <person name="Larimer F.W."/>
            <person name="Land M.L."/>
            <person name="Hauser L."/>
            <person name="Brettin T.S."/>
            <person name="Detter J.C."/>
            <person name="Han S."/>
            <person name="de Vos W.M."/>
            <person name="Janssen P.H."/>
            <person name="Smidt H."/>
        </authorList>
    </citation>
    <scope>NUCLEOTIDE SEQUENCE [LARGE SCALE GENOMIC DNA]</scope>
    <source>
        <strain evidence="7 8">Ellin514</strain>
    </source>
</reference>
<dbReference type="EMBL" id="ABOX02000073">
    <property type="protein sequence ID" value="EEF57346.1"/>
    <property type="molecule type" value="Genomic_DNA"/>
</dbReference>
<evidence type="ECO:0000256" key="1">
    <source>
        <dbReference type="ARBA" id="ARBA00022741"/>
    </source>
</evidence>
<keyword evidence="1" id="KW-0547">Nucleotide-binding</keyword>
<evidence type="ECO:0000313" key="8">
    <source>
        <dbReference type="Proteomes" id="UP000003688"/>
    </source>
</evidence>
<feature type="domain" description="Helicase ATP-binding" evidence="5">
    <location>
        <begin position="28"/>
        <end position="179"/>
    </location>
</feature>
<dbReference type="InterPro" id="IPR011545">
    <property type="entry name" value="DEAD/DEAH_box_helicase_dom"/>
</dbReference>
<dbReference type="GO" id="GO:0005524">
    <property type="term" value="F:ATP binding"/>
    <property type="evidence" value="ECO:0007669"/>
    <property type="project" value="UniProtKB-KW"/>
</dbReference>
<dbReference type="STRING" id="320771.Cflav_PD0461"/>
<dbReference type="Gene3D" id="3.40.50.300">
    <property type="entry name" value="P-loop containing nucleotide triphosphate hydrolases"/>
    <property type="match status" value="2"/>
</dbReference>
<keyword evidence="8" id="KW-1185">Reference proteome</keyword>
<feature type="domain" description="Helicase C-terminal" evidence="6">
    <location>
        <begin position="209"/>
        <end position="413"/>
    </location>
</feature>
<comment type="caution">
    <text evidence="7">The sequence shown here is derived from an EMBL/GenBank/DDBJ whole genome shotgun (WGS) entry which is preliminary data.</text>
</comment>
<evidence type="ECO:0000256" key="2">
    <source>
        <dbReference type="ARBA" id="ARBA00022801"/>
    </source>
</evidence>
<evidence type="ECO:0000259" key="6">
    <source>
        <dbReference type="PROSITE" id="PS51194"/>
    </source>
</evidence>
<dbReference type="Pfam" id="PF00271">
    <property type="entry name" value="Helicase_C"/>
    <property type="match status" value="1"/>
</dbReference>
<keyword evidence="4" id="KW-0067">ATP-binding</keyword>
<dbReference type="PROSITE" id="PS51192">
    <property type="entry name" value="HELICASE_ATP_BIND_1"/>
    <property type="match status" value="1"/>
</dbReference>
<dbReference type="PROSITE" id="PS51194">
    <property type="entry name" value="HELICASE_CTER"/>
    <property type="match status" value="1"/>
</dbReference>
<sequence length="855" mass="94323">MSSFAEQLANLPVLNQVTVPDIWQQQAVAALREGKDVVVQAPTGSGKTLIFELWSNAGKNRGQAIYTVPTRALANDKLAEWRARGWDVGIATGDLAENLNAPILVATLETQKNRLIQGDGPSLLVVDEYQMIGDPDRGLNYELALALAPPQTQLLLLSGSVANPQDLVKWLSRLGRQAVLIRHDHRPVPLEEVHANNLSFHVPSEIRGYWPRLVAKCLAEDLGPILIFAPRRQAAESMAAELARYIPTPNPLQLGSEQKLLVGDHLAKMLKTRIAYHHSGLSYGARAGVIEPLAKAGQLRVVVATMGLAAGINFSLRSVALAGASYRRDYQEQPLRSDEILQMFGRAGRRGLDETGFVLITANELRLLDAHSAHLSRSGAVDWSALLGIMTAAANHKRDPFLEAVQVQERLFTSKPVFLGVEESLKHPVVPCGLKTDAERARHVRQHVREMLNSRGQWERFPTPVEKPLREIFIMPTIVEATTTPVPTLEAQAEAVGFAEDEGLRIASAELRSALTEPDALEKVGTGNLSVLSEEGGVKTYGRSMTVADRLGEDRVIIAKWVRRLTNWNGRQAPFPVWTEKIAPLVEQKLALQRTPVVRFTNNGQRILAHVSIADLSMRVPVDAHGVALYKPMTREVLHEDCARCVLVPVCRELPTSTGTALLWRRLGLVDAAGVPTQRGQVVSFFSQGDGLAIAAGLQDTSYPLEEMIYDLANLDAGFRFCGEENRWGGRLAIACHQIFGSQSIPGYLENGVPVKYGAGAEQVVAAAHKNPLTKHNYVTDLVGTGDIDRIIIEWRSTLRQVSHAPDLDWPRWRELQALAKSILKETESPTLTELPPLEYHQTKRVDHRLILRRH</sequence>
<dbReference type="GO" id="GO:0003676">
    <property type="term" value="F:nucleic acid binding"/>
    <property type="evidence" value="ECO:0007669"/>
    <property type="project" value="InterPro"/>
</dbReference>
<evidence type="ECO:0000313" key="7">
    <source>
        <dbReference type="EMBL" id="EEF57346.1"/>
    </source>
</evidence>
<keyword evidence="2" id="KW-0378">Hydrolase</keyword>
<evidence type="ECO:0000256" key="3">
    <source>
        <dbReference type="ARBA" id="ARBA00022806"/>
    </source>
</evidence>
<evidence type="ECO:0000259" key="5">
    <source>
        <dbReference type="PROSITE" id="PS51192"/>
    </source>
</evidence>
<accession>B9XS50</accession>
<dbReference type="InterPro" id="IPR027417">
    <property type="entry name" value="P-loop_NTPase"/>
</dbReference>
<dbReference type="InterPro" id="IPR001650">
    <property type="entry name" value="Helicase_C-like"/>
</dbReference>